<evidence type="ECO:0000256" key="6">
    <source>
        <dbReference type="ARBA" id="ARBA00022490"/>
    </source>
</evidence>
<evidence type="ECO:0000256" key="2">
    <source>
        <dbReference type="ARBA" id="ARBA00004496"/>
    </source>
</evidence>
<sequence length="210" mass="24295">MSTKNSGTLFIIAAPSGAGKTSLVKALSKKTNNLSISTSHTTRQPREYEREGEDYFFIEEKKFTDLVKENYFLEYAKVFDNYYGTSRSLVESEIEAGRNVILEIDWQGAKQVKSIGLEIISIFILPPNYQALRERLLNRKKDNIQTIERRMSAALEEISHYKEFDFIVINDDFEQTLTKLNEIIVSPNTNLHRQSNFYDNFVSQIMAQQD</sequence>
<dbReference type="SMART" id="SM00072">
    <property type="entry name" value="GuKc"/>
    <property type="match status" value="1"/>
</dbReference>
<evidence type="ECO:0000256" key="9">
    <source>
        <dbReference type="ARBA" id="ARBA00022777"/>
    </source>
</evidence>
<evidence type="ECO:0000256" key="7">
    <source>
        <dbReference type="ARBA" id="ARBA00022679"/>
    </source>
</evidence>
<dbReference type="InterPro" id="IPR008144">
    <property type="entry name" value="Guanylate_kin-like_dom"/>
</dbReference>
<accession>A0A382MSW6</accession>
<evidence type="ECO:0000259" key="13">
    <source>
        <dbReference type="PROSITE" id="PS50052"/>
    </source>
</evidence>
<dbReference type="NCBIfam" id="TIGR03263">
    <property type="entry name" value="guanyl_kin"/>
    <property type="match status" value="1"/>
</dbReference>
<comment type="catalytic activity">
    <reaction evidence="12">
        <text>GMP + ATP = GDP + ADP</text>
        <dbReference type="Rhea" id="RHEA:20780"/>
        <dbReference type="ChEBI" id="CHEBI:30616"/>
        <dbReference type="ChEBI" id="CHEBI:58115"/>
        <dbReference type="ChEBI" id="CHEBI:58189"/>
        <dbReference type="ChEBI" id="CHEBI:456216"/>
        <dbReference type="EC" id="2.7.4.8"/>
    </reaction>
</comment>
<dbReference type="FunFam" id="3.30.63.10:FF:000005">
    <property type="entry name" value="Guanylate kinase"/>
    <property type="match status" value="1"/>
</dbReference>
<evidence type="ECO:0000256" key="10">
    <source>
        <dbReference type="ARBA" id="ARBA00022840"/>
    </source>
</evidence>
<evidence type="ECO:0000313" key="14">
    <source>
        <dbReference type="EMBL" id="SVC51979.1"/>
    </source>
</evidence>
<evidence type="ECO:0000256" key="4">
    <source>
        <dbReference type="ARBA" id="ARBA00012961"/>
    </source>
</evidence>
<dbReference type="PROSITE" id="PS50052">
    <property type="entry name" value="GUANYLATE_KINASE_2"/>
    <property type="match status" value="1"/>
</dbReference>
<keyword evidence="7" id="KW-0808">Transferase</keyword>
<dbReference type="GO" id="GO:0005524">
    <property type="term" value="F:ATP binding"/>
    <property type="evidence" value="ECO:0007669"/>
    <property type="project" value="UniProtKB-KW"/>
</dbReference>
<dbReference type="Pfam" id="PF00625">
    <property type="entry name" value="Guanylate_kin"/>
    <property type="match status" value="1"/>
</dbReference>
<feature type="domain" description="Guanylate kinase-like" evidence="13">
    <location>
        <begin position="7"/>
        <end position="185"/>
    </location>
</feature>
<keyword evidence="8" id="KW-0547">Nucleotide-binding</keyword>
<evidence type="ECO:0000256" key="1">
    <source>
        <dbReference type="ARBA" id="ARBA00003531"/>
    </source>
</evidence>
<protein>
    <recommendedName>
        <fullName evidence="5">Guanylate kinase</fullName>
        <ecNumber evidence="4">2.7.4.8</ecNumber>
    </recommendedName>
    <alternativeName>
        <fullName evidence="11">GMP kinase</fullName>
    </alternativeName>
</protein>
<dbReference type="GO" id="GO:0005829">
    <property type="term" value="C:cytosol"/>
    <property type="evidence" value="ECO:0007669"/>
    <property type="project" value="TreeGrafter"/>
</dbReference>
<dbReference type="PANTHER" id="PTHR23117:SF13">
    <property type="entry name" value="GUANYLATE KINASE"/>
    <property type="match status" value="1"/>
</dbReference>
<dbReference type="AlphaFoldDB" id="A0A382MSW6"/>
<dbReference type="EMBL" id="UINC01095691">
    <property type="protein sequence ID" value="SVC51979.1"/>
    <property type="molecule type" value="Genomic_DNA"/>
</dbReference>
<dbReference type="InterPro" id="IPR027417">
    <property type="entry name" value="P-loop_NTPase"/>
</dbReference>
<evidence type="ECO:0000256" key="12">
    <source>
        <dbReference type="ARBA" id="ARBA00048594"/>
    </source>
</evidence>
<evidence type="ECO:0000256" key="3">
    <source>
        <dbReference type="ARBA" id="ARBA00005790"/>
    </source>
</evidence>
<dbReference type="InterPro" id="IPR008145">
    <property type="entry name" value="GK/Ca_channel_bsu"/>
</dbReference>
<comment type="function">
    <text evidence="1">Essential for recycling GMP and indirectly, cGMP.</text>
</comment>
<evidence type="ECO:0000256" key="5">
    <source>
        <dbReference type="ARBA" id="ARBA00016296"/>
    </source>
</evidence>
<dbReference type="CDD" id="cd00071">
    <property type="entry name" value="GMPK"/>
    <property type="match status" value="1"/>
</dbReference>
<proteinExistence type="inferred from homology"/>
<dbReference type="InterPro" id="IPR017665">
    <property type="entry name" value="Guanylate_kinase"/>
</dbReference>
<comment type="subcellular location">
    <subcellularLocation>
        <location evidence="2">Cytoplasm</location>
    </subcellularLocation>
</comment>
<dbReference type="HAMAP" id="MF_00328">
    <property type="entry name" value="Guanylate_kinase"/>
    <property type="match status" value="1"/>
</dbReference>
<reference evidence="14" key="1">
    <citation type="submission" date="2018-05" db="EMBL/GenBank/DDBJ databases">
        <authorList>
            <person name="Lanie J.A."/>
            <person name="Ng W.-L."/>
            <person name="Kazmierczak K.M."/>
            <person name="Andrzejewski T.M."/>
            <person name="Davidsen T.M."/>
            <person name="Wayne K.J."/>
            <person name="Tettelin H."/>
            <person name="Glass J.I."/>
            <person name="Rusch D."/>
            <person name="Podicherti R."/>
            <person name="Tsui H.-C.T."/>
            <person name="Winkler M.E."/>
        </authorList>
    </citation>
    <scope>NUCLEOTIDE SEQUENCE</scope>
</reference>
<dbReference type="SUPFAM" id="SSF52540">
    <property type="entry name" value="P-loop containing nucleoside triphosphate hydrolases"/>
    <property type="match status" value="1"/>
</dbReference>
<dbReference type="Gene3D" id="3.40.50.300">
    <property type="entry name" value="P-loop containing nucleotide triphosphate hydrolases"/>
    <property type="match status" value="1"/>
</dbReference>
<dbReference type="EC" id="2.7.4.8" evidence="4"/>
<dbReference type="InterPro" id="IPR020590">
    <property type="entry name" value="Guanylate_kinase_CS"/>
</dbReference>
<evidence type="ECO:0000256" key="11">
    <source>
        <dbReference type="ARBA" id="ARBA00030128"/>
    </source>
</evidence>
<keyword evidence="10" id="KW-0067">ATP-binding</keyword>
<organism evidence="14">
    <name type="scientific">marine metagenome</name>
    <dbReference type="NCBI Taxonomy" id="408172"/>
    <lineage>
        <taxon>unclassified sequences</taxon>
        <taxon>metagenomes</taxon>
        <taxon>ecological metagenomes</taxon>
    </lineage>
</organism>
<keyword evidence="9" id="KW-0418">Kinase</keyword>
<keyword evidence="6" id="KW-0963">Cytoplasm</keyword>
<evidence type="ECO:0000256" key="8">
    <source>
        <dbReference type="ARBA" id="ARBA00022741"/>
    </source>
</evidence>
<dbReference type="Gene3D" id="3.30.63.10">
    <property type="entry name" value="Guanylate Kinase phosphate binding domain"/>
    <property type="match status" value="1"/>
</dbReference>
<dbReference type="GO" id="GO:0004385">
    <property type="term" value="F:GMP kinase activity"/>
    <property type="evidence" value="ECO:0007669"/>
    <property type="project" value="UniProtKB-EC"/>
</dbReference>
<dbReference type="PROSITE" id="PS00856">
    <property type="entry name" value="GUANYLATE_KINASE_1"/>
    <property type="match status" value="1"/>
</dbReference>
<comment type="similarity">
    <text evidence="3">Belongs to the guanylate kinase family.</text>
</comment>
<gene>
    <name evidence="14" type="ORF">METZ01_LOCUS304833</name>
</gene>
<name>A0A382MSW6_9ZZZZ</name>
<dbReference type="PANTHER" id="PTHR23117">
    <property type="entry name" value="GUANYLATE KINASE-RELATED"/>
    <property type="match status" value="1"/>
</dbReference>